<dbReference type="PANTHER" id="PTHR10775">
    <property type="entry name" value="OS08G0208400 PROTEIN"/>
    <property type="match status" value="1"/>
</dbReference>
<dbReference type="EMBL" id="JACGWL010000006">
    <property type="protein sequence ID" value="KAK4400345.1"/>
    <property type="molecule type" value="Genomic_DNA"/>
</dbReference>
<evidence type="ECO:0000313" key="4">
    <source>
        <dbReference type="Proteomes" id="UP001289374"/>
    </source>
</evidence>
<dbReference type="Proteomes" id="UP001289374">
    <property type="component" value="Unassembled WGS sequence"/>
</dbReference>
<reference evidence="3" key="1">
    <citation type="submission" date="2020-06" db="EMBL/GenBank/DDBJ databases">
        <authorList>
            <person name="Li T."/>
            <person name="Hu X."/>
            <person name="Zhang T."/>
            <person name="Song X."/>
            <person name="Zhang H."/>
            <person name="Dai N."/>
            <person name="Sheng W."/>
            <person name="Hou X."/>
            <person name="Wei L."/>
        </authorList>
    </citation>
    <scope>NUCLEOTIDE SEQUENCE</scope>
    <source>
        <strain evidence="3">K16</strain>
        <tissue evidence="3">Leaf</tissue>
    </source>
</reference>
<evidence type="ECO:0000256" key="1">
    <source>
        <dbReference type="SAM" id="MobiDB-lite"/>
    </source>
</evidence>
<keyword evidence="2" id="KW-0732">Signal</keyword>
<proteinExistence type="predicted"/>
<keyword evidence="4" id="KW-1185">Reference proteome</keyword>
<feature type="signal peptide" evidence="2">
    <location>
        <begin position="1"/>
        <end position="30"/>
    </location>
</feature>
<protein>
    <submittedName>
        <fullName evidence="3">Uncharacterized protein</fullName>
    </submittedName>
</protein>
<feature type="chain" id="PRO_5042195161" evidence="2">
    <location>
        <begin position="31"/>
        <end position="533"/>
    </location>
</feature>
<reference evidence="3" key="2">
    <citation type="journal article" date="2024" name="Plant">
        <title>Genomic evolution and insights into agronomic trait innovations of Sesamum species.</title>
        <authorList>
            <person name="Miao H."/>
            <person name="Wang L."/>
            <person name="Qu L."/>
            <person name="Liu H."/>
            <person name="Sun Y."/>
            <person name="Le M."/>
            <person name="Wang Q."/>
            <person name="Wei S."/>
            <person name="Zheng Y."/>
            <person name="Lin W."/>
            <person name="Duan Y."/>
            <person name="Cao H."/>
            <person name="Xiong S."/>
            <person name="Wang X."/>
            <person name="Wei L."/>
            <person name="Li C."/>
            <person name="Ma Q."/>
            <person name="Ju M."/>
            <person name="Zhao R."/>
            <person name="Li G."/>
            <person name="Mu C."/>
            <person name="Tian Q."/>
            <person name="Mei H."/>
            <person name="Zhang T."/>
            <person name="Gao T."/>
            <person name="Zhang H."/>
        </authorList>
    </citation>
    <scope>NUCLEOTIDE SEQUENCE</scope>
    <source>
        <strain evidence="3">K16</strain>
    </source>
</reference>
<feature type="region of interest" description="Disordered" evidence="1">
    <location>
        <begin position="498"/>
        <end position="533"/>
    </location>
</feature>
<dbReference type="PANTHER" id="PTHR10775:SF182">
    <property type="entry name" value="TRANSPOSON, EN_SPM-LIKE, TRANSPOSASE-ASSOCIATED DOMAIN PROTEIN-RELATED"/>
    <property type="match status" value="1"/>
</dbReference>
<gene>
    <name evidence="3" type="ORF">Sango_1140600</name>
</gene>
<feature type="compositionally biased region" description="Acidic residues" evidence="1">
    <location>
        <begin position="508"/>
        <end position="533"/>
    </location>
</feature>
<dbReference type="InterPro" id="IPR004242">
    <property type="entry name" value="Transposase_21"/>
</dbReference>
<sequence length="533" mass="62195">MQPGRVILLLITKVSLMMVRGPSLWMPVDGHISEQIYDGISQWANRILLSEHTLPRDYYSTKKLVNNLGLPVDKIHACKNGCMLYWKDDINLEYCKFYGDGRDCIIRLGLCRDGFAPHDQYSRTYSCWPVIITPYLPSSMCMSSEYIFLTMVISGPFNPKHLIDVYLESLIEELLQLWHVGARTYDHATDRAFIMRTVLMWTVNDLPTYGMASGWSTSGVMGCPVYMNDTRAFHLQHVDEKSIFWDLPYWPTLFIYHNLDVMHIEKNIFDNIFNTMMDIKGKTKDNMNAWRDLKIICNRPKLELDERRPNIIPKAVYTLWKEQKMRVCEWIRALKFPDGYASNLARCVDMTELWMHDMKSHDCHYFKPDVQSKWSMPRINDECTSSNDGFQVSIFNYPGRASGAMKKRWLSGPERHIIKTYILTNCEVITPYYVCYLNELYQHHHPADPIIDRPVLTEFKDWFKRLTKEVVLVPIVAVDNQSYDLRDPNGVQVVLEATGTSWGQLHESDDENEDEDEDSDGDDETDDEEYEAT</sequence>
<dbReference type="Pfam" id="PF02992">
    <property type="entry name" value="Transposase_21"/>
    <property type="match status" value="1"/>
</dbReference>
<comment type="caution">
    <text evidence="3">The sequence shown here is derived from an EMBL/GenBank/DDBJ whole genome shotgun (WGS) entry which is preliminary data.</text>
</comment>
<dbReference type="AlphaFoldDB" id="A0AAE1WVD6"/>
<organism evidence="3 4">
    <name type="scientific">Sesamum angolense</name>
    <dbReference type="NCBI Taxonomy" id="2727404"/>
    <lineage>
        <taxon>Eukaryota</taxon>
        <taxon>Viridiplantae</taxon>
        <taxon>Streptophyta</taxon>
        <taxon>Embryophyta</taxon>
        <taxon>Tracheophyta</taxon>
        <taxon>Spermatophyta</taxon>
        <taxon>Magnoliopsida</taxon>
        <taxon>eudicotyledons</taxon>
        <taxon>Gunneridae</taxon>
        <taxon>Pentapetalae</taxon>
        <taxon>asterids</taxon>
        <taxon>lamiids</taxon>
        <taxon>Lamiales</taxon>
        <taxon>Pedaliaceae</taxon>
        <taxon>Sesamum</taxon>
    </lineage>
</organism>
<name>A0AAE1WVD6_9LAMI</name>
<accession>A0AAE1WVD6</accession>
<evidence type="ECO:0000313" key="3">
    <source>
        <dbReference type="EMBL" id="KAK4400345.1"/>
    </source>
</evidence>
<evidence type="ECO:0000256" key="2">
    <source>
        <dbReference type="SAM" id="SignalP"/>
    </source>
</evidence>